<reference evidence="2 3" key="1">
    <citation type="submission" date="2016-11" db="EMBL/GenBank/DDBJ databases">
        <title>The macronuclear genome of Stentor coeruleus: a giant cell with tiny introns.</title>
        <authorList>
            <person name="Slabodnick M."/>
            <person name="Ruby J.G."/>
            <person name="Reiff S.B."/>
            <person name="Swart E.C."/>
            <person name="Gosai S."/>
            <person name="Prabakaran S."/>
            <person name="Witkowska E."/>
            <person name="Larue G.E."/>
            <person name="Fisher S."/>
            <person name="Freeman R.M."/>
            <person name="Gunawardena J."/>
            <person name="Chu W."/>
            <person name="Stover N.A."/>
            <person name="Gregory B.D."/>
            <person name="Nowacki M."/>
            <person name="Derisi J."/>
            <person name="Roy S.W."/>
            <person name="Marshall W.F."/>
            <person name="Sood P."/>
        </authorList>
    </citation>
    <scope>NUCLEOTIDE SEQUENCE [LARGE SCALE GENOMIC DNA]</scope>
    <source>
        <strain evidence="2">WM001</strain>
    </source>
</reference>
<evidence type="ECO:0000313" key="3">
    <source>
        <dbReference type="Proteomes" id="UP000187209"/>
    </source>
</evidence>
<dbReference type="PANTHER" id="PTHR23084">
    <property type="entry name" value="PHOSPHATIDYLINOSITOL-4-PHOSPHATE 5-KINASE RELATED"/>
    <property type="match status" value="1"/>
</dbReference>
<evidence type="ECO:0000313" key="2">
    <source>
        <dbReference type="EMBL" id="OMJ92493.1"/>
    </source>
</evidence>
<protein>
    <recommendedName>
        <fullName evidence="4">MORN repeat protein</fullName>
    </recommendedName>
</protein>
<dbReference type="Proteomes" id="UP000187209">
    <property type="component" value="Unassembled WGS sequence"/>
</dbReference>
<proteinExistence type="predicted"/>
<dbReference type="OrthoDB" id="203073at2759"/>
<keyword evidence="3" id="KW-1185">Reference proteome</keyword>
<comment type="caution">
    <text evidence="2">The sequence shown here is derived from an EMBL/GenBank/DDBJ whole genome shotgun (WGS) entry which is preliminary data.</text>
</comment>
<keyword evidence="1" id="KW-0677">Repeat</keyword>
<dbReference type="SUPFAM" id="SSF82185">
    <property type="entry name" value="Histone H3 K4-specific methyltransferase SET7/9 N-terminal domain"/>
    <property type="match status" value="3"/>
</dbReference>
<evidence type="ECO:0000256" key="1">
    <source>
        <dbReference type="ARBA" id="ARBA00022737"/>
    </source>
</evidence>
<dbReference type="Gene3D" id="2.20.110.10">
    <property type="entry name" value="Histone H3 K4-specific methyltransferase SET7/9 N-terminal domain"/>
    <property type="match status" value="3"/>
</dbReference>
<accession>A0A1R2CU47</accession>
<dbReference type="SMART" id="SM00698">
    <property type="entry name" value="MORN"/>
    <property type="match status" value="8"/>
</dbReference>
<dbReference type="Pfam" id="PF02493">
    <property type="entry name" value="MORN"/>
    <property type="match status" value="8"/>
</dbReference>
<name>A0A1R2CU47_9CILI</name>
<dbReference type="PANTHER" id="PTHR23084:SF263">
    <property type="entry name" value="MORN REPEAT-CONTAINING PROTEIN 1"/>
    <property type="match status" value="1"/>
</dbReference>
<dbReference type="EMBL" id="MPUH01000060">
    <property type="protein sequence ID" value="OMJ92493.1"/>
    <property type="molecule type" value="Genomic_DNA"/>
</dbReference>
<dbReference type="AlphaFoldDB" id="A0A1R2CU47"/>
<dbReference type="InterPro" id="IPR003409">
    <property type="entry name" value="MORN"/>
</dbReference>
<organism evidence="2 3">
    <name type="scientific">Stentor coeruleus</name>
    <dbReference type="NCBI Taxonomy" id="5963"/>
    <lineage>
        <taxon>Eukaryota</taxon>
        <taxon>Sar</taxon>
        <taxon>Alveolata</taxon>
        <taxon>Ciliophora</taxon>
        <taxon>Postciliodesmatophora</taxon>
        <taxon>Heterotrichea</taxon>
        <taxon>Heterotrichida</taxon>
        <taxon>Stentoridae</taxon>
        <taxon>Stentor</taxon>
    </lineage>
</organism>
<evidence type="ECO:0008006" key="4">
    <source>
        <dbReference type="Google" id="ProtNLM"/>
    </source>
</evidence>
<gene>
    <name evidence="2" type="ORF">SteCoe_4728</name>
</gene>
<sequence>MGSFSCKGWDCKNTDIKLEDEFRTSDFNIYYQGIKGKQLPTSSSITVDKSYFISHIDSLIKLQSALKTFIYKKLYQKDLKFKKPNYYYFSYEEVTFFLSKNSKLPSFKEETKGKLYSHGGIYTGEMRGGFRDGQGTMQWKDGAKYEGQWAFGRPYGQGLFIFPDGDSYKGPWLCYFSKGNENELCGLGAILWKENVNDGFKWLWYKKTICINSPRSVTMTPRNEEKMQQIQEKYLAMKQIYDKNLSEIRAPIDNKERKYPDGSYYKGDLQGVKRHGFGKIVWIDRDSYEGEWKDDIQCGWGKNLWKEGAVYYGFFAENLKDGIGKYCWEDGTEYFGEWKMNKMQGVGKYNWNDGKVYLGEWEEGTMQGFGVLMWKDGRKYEGGWQQGKKNGEGVTYYTNGKVSRDVWKNGKIIRPDV</sequence>